<organism evidence="10 11">
    <name type="scientific">Aquincola tertiaricarbonis</name>
    <dbReference type="NCBI Taxonomy" id="391953"/>
    <lineage>
        <taxon>Bacteria</taxon>
        <taxon>Pseudomonadati</taxon>
        <taxon>Pseudomonadota</taxon>
        <taxon>Betaproteobacteria</taxon>
        <taxon>Burkholderiales</taxon>
        <taxon>Sphaerotilaceae</taxon>
        <taxon>Aquincola</taxon>
    </lineage>
</organism>
<evidence type="ECO:0000256" key="2">
    <source>
        <dbReference type="ARBA" id="ARBA00022714"/>
    </source>
</evidence>
<comment type="similarity">
    <text evidence="8">Belongs to the Bfd family.</text>
</comment>
<dbReference type="InterPro" id="IPR052371">
    <property type="entry name" value="BFD-associated_ferredoxin"/>
</dbReference>
<sequence>MIVCLCHRISDRDIQRAVREGVADFEMLQDDTCIARNCGCCEDCARQVFDDAVAAAAPVQAATQVVHVHRRAVA</sequence>
<name>A0ABY4S9T4_AQUTE</name>
<keyword evidence="1" id="KW-0813">Transport</keyword>
<keyword evidence="11" id="KW-1185">Reference proteome</keyword>
<evidence type="ECO:0000256" key="1">
    <source>
        <dbReference type="ARBA" id="ARBA00022448"/>
    </source>
</evidence>
<reference evidence="10" key="1">
    <citation type="submission" date="2022-05" db="EMBL/GenBank/DDBJ databases">
        <title>An RpoN-dependent PEP-CTERM gene is involved in floc formation of an Aquincola tertiaricarbonis strain.</title>
        <authorList>
            <person name="Qiu D."/>
            <person name="Xia M."/>
        </authorList>
    </citation>
    <scope>NUCLEOTIDE SEQUENCE</scope>
    <source>
        <strain evidence="10">RN12</strain>
    </source>
</reference>
<dbReference type="Pfam" id="PF04324">
    <property type="entry name" value="Fer2_BFD"/>
    <property type="match status" value="1"/>
</dbReference>
<keyword evidence="3" id="KW-0479">Metal-binding</keyword>
<dbReference type="PANTHER" id="PTHR37424:SF1">
    <property type="entry name" value="BACTERIOFERRITIN-ASSOCIATED FERREDOXIN"/>
    <property type="match status" value="1"/>
</dbReference>
<keyword evidence="2" id="KW-0001">2Fe-2S</keyword>
<dbReference type="PANTHER" id="PTHR37424">
    <property type="entry name" value="BACTERIOFERRITIN-ASSOCIATED FERREDOXIN"/>
    <property type="match status" value="1"/>
</dbReference>
<evidence type="ECO:0000313" key="11">
    <source>
        <dbReference type="Proteomes" id="UP001056201"/>
    </source>
</evidence>
<keyword evidence="6" id="KW-0411">Iron-sulfur</keyword>
<evidence type="ECO:0000259" key="9">
    <source>
        <dbReference type="Pfam" id="PF04324"/>
    </source>
</evidence>
<keyword evidence="5" id="KW-0408">Iron</keyword>
<evidence type="ECO:0000256" key="7">
    <source>
        <dbReference type="ARBA" id="ARBA00039386"/>
    </source>
</evidence>
<evidence type="ECO:0000256" key="3">
    <source>
        <dbReference type="ARBA" id="ARBA00022723"/>
    </source>
</evidence>
<dbReference type="EMBL" id="CP097636">
    <property type="protein sequence ID" value="URI09234.1"/>
    <property type="molecule type" value="Genomic_DNA"/>
</dbReference>
<dbReference type="RefSeq" id="WP_250197466.1">
    <property type="nucleotide sequence ID" value="NZ_CP097636.1"/>
</dbReference>
<protein>
    <recommendedName>
        <fullName evidence="7">Bacterioferritin-associated ferredoxin</fullName>
    </recommendedName>
</protein>
<keyword evidence="4" id="KW-0249">Electron transport</keyword>
<gene>
    <name evidence="10" type="ORF">MW290_27090</name>
</gene>
<dbReference type="Gene3D" id="1.10.10.1100">
    <property type="entry name" value="BFD-like [2Fe-2S]-binding domain"/>
    <property type="match status" value="1"/>
</dbReference>
<dbReference type="InterPro" id="IPR041854">
    <property type="entry name" value="BFD-like_2Fe2S-bd_dom_sf"/>
</dbReference>
<dbReference type="InterPro" id="IPR007419">
    <property type="entry name" value="BFD-like_2Fe2S-bd_dom"/>
</dbReference>
<accession>A0ABY4S9T4</accession>
<feature type="domain" description="BFD-like [2Fe-2S]-binding" evidence="9">
    <location>
        <begin position="2"/>
        <end position="49"/>
    </location>
</feature>
<dbReference type="Proteomes" id="UP001056201">
    <property type="component" value="Chromosome 2"/>
</dbReference>
<evidence type="ECO:0000256" key="8">
    <source>
        <dbReference type="ARBA" id="ARBA00046332"/>
    </source>
</evidence>
<evidence type="ECO:0000256" key="5">
    <source>
        <dbReference type="ARBA" id="ARBA00023004"/>
    </source>
</evidence>
<evidence type="ECO:0000256" key="4">
    <source>
        <dbReference type="ARBA" id="ARBA00022982"/>
    </source>
</evidence>
<evidence type="ECO:0000313" key="10">
    <source>
        <dbReference type="EMBL" id="URI09234.1"/>
    </source>
</evidence>
<proteinExistence type="inferred from homology"/>
<evidence type="ECO:0000256" key="6">
    <source>
        <dbReference type="ARBA" id="ARBA00023014"/>
    </source>
</evidence>